<dbReference type="AlphaFoldDB" id="A0A0B1PH89"/>
<organism evidence="1 2">
    <name type="scientific">Uncinula necator</name>
    <name type="common">Grape powdery mildew</name>
    <dbReference type="NCBI Taxonomy" id="52586"/>
    <lineage>
        <taxon>Eukaryota</taxon>
        <taxon>Fungi</taxon>
        <taxon>Dikarya</taxon>
        <taxon>Ascomycota</taxon>
        <taxon>Pezizomycotina</taxon>
        <taxon>Leotiomycetes</taxon>
        <taxon>Erysiphales</taxon>
        <taxon>Erysiphaceae</taxon>
        <taxon>Erysiphe</taxon>
    </lineage>
</organism>
<proteinExistence type="predicted"/>
<evidence type="ECO:0000313" key="1">
    <source>
        <dbReference type="EMBL" id="KHJ35884.1"/>
    </source>
</evidence>
<reference evidence="1 2" key="1">
    <citation type="journal article" date="2014" name="BMC Genomics">
        <title>Adaptive genomic structural variation in the grape powdery mildew pathogen, Erysiphe necator.</title>
        <authorList>
            <person name="Jones L."/>
            <person name="Riaz S."/>
            <person name="Morales-Cruz A."/>
            <person name="Amrine K.C."/>
            <person name="McGuire B."/>
            <person name="Gubler W.D."/>
            <person name="Walker M.A."/>
            <person name="Cantu D."/>
        </authorList>
    </citation>
    <scope>NUCLEOTIDE SEQUENCE [LARGE SCALE GENOMIC DNA]</scope>
    <source>
        <strain evidence="2">c</strain>
    </source>
</reference>
<dbReference type="STRING" id="52586.A0A0B1PH89"/>
<dbReference type="HOGENOM" id="CLU_018153_4_0_1"/>
<sequence length="326" mass="36333">MQSTSTYAPKNTTLQSRFPEHEWRKLSPAGIREMIVKHLHVSLASIGLIKPVRSGFALSPCSREAREELLKVSGGLFLSGAKLEPANQWVPLLIPTVPRSINTLQGHMEVTKEILSDEIERVSSVRPEALKFYGNHKPDAPHRTWLALFIKPPKPGFRVFDESGITHVLKKQIAIDFWKRCNGHHSSKFCSRAPSCGNCGSNMHTQDNCKAATRCRNCGRPHRSDSRRCLARPTRLGASTKEQLRAYREAGDREFQATIRARVAEEKASAMEVVIGTPEVTVVAPEERETSHPISGSLYQVERTESIIDNTQQESVGSSADSNMEL</sequence>
<name>A0A0B1PH89_UNCNE</name>
<dbReference type="OMA" id="WNASTGH"/>
<evidence type="ECO:0000313" key="2">
    <source>
        <dbReference type="Proteomes" id="UP000030854"/>
    </source>
</evidence>
<keyword evidence="2" id="KW-1185">Reference proteome</keyword>
<protein>
    <submittedName>
        <fullName evidence="1">Putative eka-like protein</fullName>
    </submittedName>
</protein>
<comment type="caution">
    <text evidence="1">The sequence shown here is derived from an EMBL/GenBank/DDBJ whole genome shotgun (WGS) entry which is preliminary data.</text>
</comment>
<dbReference type="Proteomes" id="UP000030854">
    <property type="component" value="Unassembled WGS sequence"/>
</dbReference>
<dbReference type="EMBL" id="JNVN01000216">
    <property type="protein sequence ID" value="KHJ35884.1"/>
    <property type="molecule type" value="Genomic_DNA"/>
</dbReference>
<gene>
    <name evidence="1" type="ORF">EV44_g4001</name>
</gene>
<accession>A0A0B1PH89</accession>